<keyword evidence="1" id="KW-0812">Transmembrane</keyword>
<dbReference type="Gene3D" id="3.40.50.1820">
    <property type="entry name" value="alpha/beta hydrolase"/>
    <property type="match status" value="1"/>
</dbReference>
<reference evidence="3" key="2">
    <citation type="journal article" date="2006" name="Mol. Biol. Evol.">
        <title>Evolution of the terminal regions of the Streptomyces linear chromosome.</title>
        <authorList>
            <person name="Choulet F."/>
            <person name="Aigle B."/>
            <person name="Gallois A."/>
            <person name="Mangenot S."/>
            <person name="Gerbaud C."/>
            <person name="Truong C."/>
            <person name="Francou F.X."/>
            <person name="Fourrier C."/>
            <person name="Guerineau M."/>
            <person name="Decaris B."/>
            <person name="Barbe V."/>
            <person name="Pernodet J.L."/>
            <person name="Leblond P."/>
        </authorList>
    </citation>
    <scope>NUCLEOTIDE SEQUENCE</scope>
    <source>
        <strain evidence="3">ATCC 23877</strain>
    </source>
</reference>
<organism evidence="3">
    <name type="scientific">Streptomyces ambofaciens (strain ATCC 23877 / 3486 / DSM 40053 / JCM 4204 / NBRC 12836 / NRRL B-2516)</name>
    <dbReference type="NCBI Taxonomy" id="278992"/>
    <lineage>
        <taxon>Bacteria</taxon>
        <taxon>Bacillati</taxon>
        <taxon>Actinomycetota</taxon>
        <taxon>Actinomycetes</taxon>
        <taxon>Kitasatosporales</taxon>
        <taxon>Streptomycetaceae</taxon>
        <taxon>Streptomyces</taxon>
    </lineage>
</organism>
<dbReference type="InterPro" id="IPR052897">
    <property type="entry name" value="Sec-Metab_Biosynth_Hydrolase"/>
</dbReference>
<reference evidence="3" key="1">
    <citation type="journal article" date="2006" name="Microbiology (Mosc.)">
        <title>Multiple biosynthetic and uptake systems mediate siderophore-dependent iron acquisition in Streptomyces coelicolor A3(2) and Streptomyces ambofaciens ATCC 23877.</title>
        <authorList>
            <person name="Barona-Gomez F."/>
            <person name="Lautru S."/>
            <person name="Francou F.X."/>
            <person name="Leblond P."/>
            <person name="Pernodet J.L."/>
            <person name="Challis G.L."/>
        </authorList>
    </citation>
    <scope>NUCLEOTIDE SEQUENCE</scope>
    <source>
        <strain evidence="3">ATCC 23877</strain>
    </source>
</reference>
<dbReference type="InterPro" id="IPR000073">
    <property type="entry name" value="AB_hydrolase_1"/>
</dbReference>
<feature type="domain" description="AB hydrolase-1" evidence="2">
    <location>
        <begin position="63"/>
        <end position="289"/>
    </location>
</feature>
<evidence type="ECO:0000256" key="1">
    <source>
        <dbReference type="SAM" id="Phobius"/>
    </source>
</evidence>
<evidence type="ECO:0000313" key="3">
    <source>
        <dbReference type="EMBL" id="CAJ88031.1"/>
    </source>
</evidence>
<dbReference type="AlphaFoldDB" id="A0AC27"/>
<sequence>MSTASSPLHTEVNMKRIAQHPRAGRILPLALAVPATVLLAAMPTAASESGGPTGSHASIKPTIVLVHGAWADASGWDEISERLQSQGYPVVATANPLRSLSGDAAYLSARLKSIKGPIVLVGHSYGGAVITNAAAGNPNVTSLVYVAGFAPDKGETTLELAAKYPGSRLTDDPEAPVPTALDAVPLGDGPTDVDLYIKPDKFSDVFLSDRLDRSQADILAAAQRPAAVVTGSEPTEAAAWKTIPSWYLVPTDDRTIGTENLRFMAERADSTTVEVDAPHAVMETNPGDVTRLILRAAEDSRPSLAGTGTSAPALAAMAGASALAVAGGTTLVLRTRRPAHAS</sequence>
<dbReference type="PANTHER" id="PTHR37017">
    <property type="entry name" value="AB HYDROLASE-1 DOMAIN-CONTAINING PROTEIN-RELATED"/>
    <property type="match status" value="1"/>
</dbReference>
<dbReference type="EMBL" id="AM238664">
    <property type="protein sequence ID" value="CAJ88031.1"/>
    <property type="molecule type" value="Genomic_DNA"/>
</dbReference>
<feature type="transmembrane region" description="Helical" evidence="1">
    <location>
        <begin position="313"/>
        <end position="333"/>
    </location>
</feature>
<proteinExistence type="predicted"/>
<dbReference type="GO" id="GO:0003824">
    <property type="term" value="F:catalytic activity"/>
    <property type="evidence" value="ECO:0007669"/>
    <property type="project" value="UniProtKB-ARBA"/>
</dbReference>
<dbReference type="Pfam" id="PF12697">
    <property type="entry name" value="Abhydrolase_6"/>
    <property type="match status" value="1"/>
</dbReference>
<accession>A0AC27</accession>
<protein>
    <submittedName>
        <fullName evidence="3">Putative secreted protein</fullName>
    </submittedName>
</protein>
<keyword evidence="1" id="KW-0472">Membrane</keyword>
<evidence type="ECO:0000259" key="2">
    <source>
        <dbReference type="Pfam" id="PF12697"/>
    </source>
</evidence>
<dbReference type="InterPro" id="IPR029058">
    <property type="entry name" value="AB_hydrolase_fold"/>
</dbReference>
<dbReference type="ESTHER" id="stram-a0ac27">
    <property type="family name" value="6_AlphaBeta_hydrolase"/>
</dbReference>
<dbReference type="PANTHER" id="PTHR37017:SF11">
    <property type="entry name" value="ESTERASE_LIPASE_THIOESTERASE DOMAIN-CONTAINING PROTEIN"/>
    <property type="match status" value="1"/>
</dbReference>
<keyword evidence="1" id="KW-1133">Transmembrane helix</keyword>
<gene>
    <name evidence="3" type="ORF">SAMR0321</name>
</gene>
<dbReference type="SUPFAM" id="SSF53474">
    <property type="entry name" value="alpha/beta-Hydrolases"/>
    <property type="match status" value="1"/>
</dbReference>
<name>A0AC27_STRA7</name>